<sequence length="391" mass="39883">MGGPLAGLRVVEIASLGPGPFCAMMLADMGADVVRIDRPGKGSAGFLPLKPEADVLNRSRRSVALDLKCAAGAAAALDLIAEADALVEGFRPGVMERLGLGPDACLARNPALVYGRMTGWGQTGPRSHTAGHDIDYIALSGALAAVGEAGGAPVPPLNMVGDFGGGAMLLGFGLLAALVSARSTGQGQVVDAAMVEGSALLMAPVFGYAAQGFWRPERGANLLDGGAPFYAVYETACGGHMAVGALEPAFFATLVAILDVADQEAVQQQYNPATWAAMRALFAQTFRRRDRAAWTALFDGSDACVAPVLRYTEAPADPHNQARGSFVTVDGVVQPAPAPRFSATPAAAPKPAPKPGADTLSALSDWGFSAERIEALAAAGAFGADPVAPAS</sequence>
<comment type="caution">
    <text evidence="2">The sequence shown here is derived from an EMBL/GenBank/DDBJ whole genome shotgun (WGS) entry which is preliminary data.</text>
</comment>
<dbReference type="InParanoid" id="A0A4R2PR74"/>
<dbReference type="InterPro" id="IPR023606">
    <property type="entry name" value="CoA-Trfase_III_dom_1_sf"/>
</dbReference>
<keyword evidence="3" id="KW-1185">Reference proteome</keyword>
<dbReference type="InterPro" id="IPR050509">
    <property type="entry name" value="CoA-transferase_III"/>
</dbReference>
<dbReference type="GO" id="GO:0003824">
    <property type="term" value="F:catalytic activity"/>
    <property type="evidence" value="ECO:0007669"/>
    <property type="project" value="InterPro"/>
</dbReference>
<organism evidence="2 3">
    <name type="scientific">Rhodothalassium salexigens DSM 2132</name>
    <dbReference type="NCBI Taxonomy" id="1188247"/>
    <lineage>
        <taxon>Bacteria</taxon>
        <taxon>Pseudomonadati</taxon>
        <taxon>Pseudomonadota</taxon>
        <taxon>Alphaproteobacteria</taxon>
        <taxon>Rhodothalassiales</taxon>
        <taxon>Rhodothalassiaceae</taxon>
        <taxon>Rhodothalassium</taxon>
    </lineage>
</organism>
<dbReference type="InterPro" id="IPR003673">
    <property type="entry name" value="CoA-Trfase_fam_III"/>
</dbReference>
<dbReference type="Proteomes" id="UP000295399">
    <property type="component" value="Unassembled WGS sequence"/>
</dbReference>
<dbReference type="PANTHER" id="PTHR48228:SF5">
    <property type="entry name" value="ALPHA-METHYLACYL-COA RACEMASE"/>
    <property type="match status" value="1"/>
</dbReference>
<dbReference type="Gene3D" id="3.30.60.110">
    <property type="match status" value="1"/>
</dbReference>
<dbReference type="EMBL" id="SLXO01000001">
    <property type="protein sequence ID" value="TCP38319.1"/>
    <property type="molecule type" value="Genomic_DNA"/>
</dbReference>
<evidence type="ECO:0000313" key="2">
    <source>
        <dbReference type="EMBL" id="TCP38319.1"/>
    </source>
</evidence>
<dbReference type="Gene3D" id="3.30.1540.10">
    <property type="entry name" value="formyl-coa transferase, domain 3"/>
    <property type="match status" value="1"/>
</dbReference>
<dbReference type="SUPFAM" id="SSF89796">
    <property type="entry name" value="CoA-transferase family III (CaiB/BaiF)"/>
    <property type="match status" value="1"/>
</dbReference>
<name>A0A4R2PR74_RHOSA</name>
<dbReference type="InterPro" id="IPR044855">
    <property type="entry name" value="CoA-Trfase_III_dom3_sf"/>
</dbReference>
<accession>A0A4R2PR74</accession>
<dbReference type="Pfam" id="PF02515">
    <property type="entry name" value="CoA_transf_3"/>
    <property type="match status" value="1"/>
</dbReference>
<feature type="region of interest" description="Disordered" evidence="1">
    <location>
        <begin position="338"/>
        <end position="361"/>
    </location>
</feature>
<dbReference type="Gene3D" id="3.40.50.10540">
    <property type="entry name" value="Crotonobetainyl-coa:carnitine coa-transferase, domain 1"/>
    <property type="match status" value="1"/>
</dbReference>
<dbReference type="PANTHER" id="PTHR48228">
    <property type="entry name" value="SUCCINYL-COA--D-CITRAMALATE COA-TRANSFERASE"/>
    <property type="match status" value="1"/>
</dbReference>
<evidence type="ECO:0000256" key="1">
    <source>
        <dbReference type="SAM" id="MobiDB-lite"/>
    </source>
</evidence>
<gene>
    <name evidence="2" type="ORF">EV659_101218</name>
</gene>
<dbReference type="AlphaFoldDB" id="A0A4R2PR74"/>
<evidence type="ECO:0000313" key="3">
    <source>
        <dbReference type="Proteomes" id="UP000295399"/>
    </source>
</evidence>
<reference evidence="2 3" key="1">
    <citation type="submission" date="2019-03" db="EMBL/GenBank/DDBJ databases">
        <title>Genomic Encyclopedia of Type Strains, Phase IV (KMG-IV): sequencing the most valuable type-strain genomes for metagenomic binning, comparative biology and taxonomic classification.</title>
        <authorList>
            <person name="Goeker M."/>
        </authorList>
    </citation>
    <scope>NUCLEOTIDE SEQUENCE [LARGE SCALE GENOMIC DNA]</scope>
    <source>
        <strain evidence="2 3">DSM 2132</strain>
    </source>
</reference>
<dbReference type="RefSeq" id="WP_132706668.1">
    <property type="nucleotide sequence ID" value="NZ_JACIGF010000001.1"/>
</dbReference>
<dbReference type="OrthoDB" id="7488526at2"/>
<protein>
    <submittedName>
        <fullName evidence="2">Alpha-methylacyl-CoA racemase</fullName>
    </submittedName>
</protein>
<proteinExistence type="predicted"/>